<feature type="compositionally biased region" description="Polar residues" evidence="1">
    <location>
        <begin position="67"/>
        <end position="77"/>
    </location>
</feature>
<dbReference type="EMBL" id="JMCC02000032">
    <property type="protein sequence ID" value="KIG16803.1"/>
    <property type="molecule type" value="Genomic_DNA"/>
</dbReference>
<dbReference type="AlphaFoldDB" id="A0A0C2A0A9"/>
<organism evidence="2 3">
    <name type="scientific">Enhygromyxa salina</name>
    <dbReference type="NCBI Taxonomy" id="215803"/>
    <lineage>
        <taxon>Bacteria</taxon>
        <taxon>Pseudomonadati</taxon>
        <taxon>Myxococcota</taxon>
        <taxon>Polyangia</taxon>
        <taxon>Nannocystales</taxon>
        <taxon>Nannocystaceae</taxon>
        <taxon>Enhygromyxa</taxon>
    </lineage>
</organism>
<dbReference type="Proteomes" id="UP000031599">
    <property type="component" value="Unassembled WGS sequence"/>
</dbReference>
<reference evidence="2 3" key="1">
    <citation type="submission" date="2014-12" db="EMBL/GenBank/DDBJ databases">
        <title>Genome assembly of Enhygromyxa salina DSM 15201.</title>
        <authorList>
            <person name="Sharma G."/>
            <person name="Subramanian S."/>
        </authorList>
    </citation>
    <scope>NUCLEOTIDE SEQUENCE [LARGE SCALE GENOMIC DNA]</scope>
    <source>
        <strain evidence="2 3">DSM 15201</strain>
    </source>
</reference>
<protein>
    <submittedName>
        <fullName evidence="2">Uncharacterized protein</fullName>
    </submittedName>
</protein>
<gene>
    <name evidence="2" type="ORF">DB30_04147</name>
</gene>
<evidence type="ECO:0000256" key="1">
    <source>
        <dbReference type="SAM" id="MobiDB-lite"/>
    </source>
</evidence>
<accession>A0A0C2A0A9</accession>
<name>A0A0C2A0A9_9BACT</name>
<proteinExistence type="predicted"/>
<evidence type="ECO:0000313" key="3">
    <source>
        <dbReference type="Proteomes" id="UP000031599"/>
    </source>
</evidence>
<comment type="caution">
    <text evidence="2">The sequence shown here is derived from an EMBL/GenBank/DDBJ whole genome shotgun (WGS) entry which is preliminary data.</text>
</comment>
<feature type="region of interest" description="Disordered" evidence="1">
    <location>
        <begin position="58"/>
        <end position="77"/>
    </location>
</feature>
<sequence length="77" mass="7919">MATAAVSSLEVTVFTSSSTRDGLGPLLAAISPDGSEVGYGSSERAALKTGLARPLEDIEQFVRPETSENASHASGHE</sequence>
<evidence type="ECO:0000313" key="2">
    <source>
        <dbReference type="EMBL" id="KIG16803.1"/>
    </source>
</evidence>